<evidence type="ECO:0000256" key="1">
    <source>
        <dbReference type="ARBA" id="ARBA00007637"/>
    </source>
</evidence>
<dbReference type="STRING" id="662479.C440_16344"/>
<proteinExistence type="inferred from homology"/>
<sequence>MTQHVVVGAGPVGLAVVDVLQARGADSVVVTRDSTPDLPDGVEHRHADVVYPDDAVDAFAGADVVYQCSQPSYEQWVEEFPDLIHGVIAGVEAADARLVVADNLYMYGPAETRLTEDLPYLATGPKGQTRADCANLVFDAHEAGRIEATIGRASDFFGPRVRDSVVGEQVFGAAVAGRRATVFGDPQLAHTYTYVPDFARALVFLGERDEALGEAWHVPNPETVSTRRFVELVYDAADTDPGFPHIVAVSDWLLTLGALVSSPLGELAEMRYAFEEPYVVLDTKFRDTFGDAVEPTPLEDAIAETVAWYRDQQARGEPETEPVHIETTPSEAGESA</sequence>
<evidence type="ECO:0000313" key="5">
    <source>
        <dbReference type="Proteomes" id="UP000011550"/>
    </source>
</evidence>
<comment type="caution">
    <text evidence="4">The sequence shown here is derived from an EMBL/GenBank/DDBJ whole genome shotgun (WGS) entry which is preliminary data.</text>
</comment>
<dbReference type="Proteomes" id="UP000011550">
    <property type="component" value="Unassembled WGS sequence"/>
</dbReference>
<dbReference type="OrthoDB" id="289287at2157"/>
<comment type="similarity">
    <text evidence="1">Belongs to the NAD(P)-dependent epimerase/dehydratase family.</text>
</comment>
<dbReference type="InterPro" id="IPR036291">
    <property type="entry name" value="NAD(P)-bd_dom_sf"/>
</dbReference>
<dbReference type="EMBL" id="AOLN01000018">
    <property type="protein sequence ID" value="ELZ91899.1"/>
    <property type="molecule type" value="Genomic_DNA"/>
</dbReference>
<dbReference type="InterPro" id="IPR001509">
    <property type="entry name" value="Epimerase_deHydtase"/>
</dbReference>
<name>M0I8Y2_9EURY</name>
<organism evidence="4 5">
    <name type="scientific">Haloferax mucosum ATCC BAA-1512</name>
    <dbReference type="NCBI Taxonomy" id="662479"/>
    <lineage>
        <taxon>Archaea</taxon>
        <taxon>Methanobacteriati</taxon>
        <taxon>Methanobacteriota</taxon>
        <taxon>Stenosarchaea group</taxon>
        <taxon>Halobacteria</taxon>
        <taxon>Halobacteriales</taxon>
        <taxon>Haloferacaceae</taxon>
        <taxon>Haloferax</taxon>
    </lineage>
</organism>
<dbReference type="AlphaFoldDB" id="M0I8Y2"/>
<dbReference type="PATRIC" id="fig|662479.7.peg.3321"/>
<dbReference type="PANTHER" id="PTHR43000">
    <property type="entry name" value="DTDP-D-GLUCOSE 4,6-DEHYDRATASE-RELATED"/>
    <property type="match status" value="1"/>
</dbReference>
<dbReference type="SUPFAM" id="SSF51735">
    <property type="entry name" value="NAD(P)-binding Rossmann-fold domains"/>
    <property type="match status" value="1"/>
</dbReference>
<feature type="domain" description="NAD-dependent epimerase/dehydratase" evidence="3">
    <location>
        <begin position="6"/>
        <end position="211"/>
    </location>
</feature>
<accession>M0I8Y2</accession>
<evidence type="ECO:0000256" key="2">
    <source>
        <dbReference type="SAM" id="MobiDB-lite"/>
    </source>
</evidence>
<reference evidence="4 5" key="1">
    <citation type="journal article" date="2014" name="PLoS Genet.">
        <title>Phylogenetically driven sequencing of extremely halophilic archaea reveals strategies for static and dynamic osmo-response.</title>
        <authorList>
            <person name="Becker E.A."/>
            <person name="Seitzer P.M."/>
            <person name="Tritt A."/>
            <person name="Larsen D."/>
            <person name="Krusor M."/>
            <person name="Yao A.I."/>
            <person name="Wu D."/>
            <person name="Madern D."/>
            <person name="Eisen J.A."/>
            <person name="Darling A.E."/>
            <person name="Facciotti M.T."/>
        </authorList>
    </citation>
    <scope>NUCLEOTIDE SEQUENCE [LARGE SCALE GENOMIC DNA]</scope>
    <source>
        <strain evidence="4 5">ATCC BAA-1512</strain>
    </source>
</reference>
<feature type="compositionally biased region" description="Basic and acidic residues" evidence="2">
    <location>
        <begin position="312"/>
        <end position="324"/>
    </location>
</feature>
<evidence type="ECO:0000259" key="3">
    <source>
        <dbReference type="Pfam" id="PF01370"/>
    </source>
</evidence>
<protein>
    <submittedName>
        <fullName evidence="4">3-beta hydroxysteroid dehydrogenase/isomerase family protein</fullName>
    </submittedName>
</protein>
<dbReference type="RefSeq" id="WP_008321730.1">
    <property type="nucleotide sequence ID" value="NZ_AOLN01000018.1"/>
</dbReference>
<keyword evidence="4" id="KW-0413">Isomerase</keyword>
<dbReference type="GO" id="GO:0016853">
    <property type="term" value="F:isomerase activity"/>
    <property type="evidence" value="ECO:0007669"/>
    <property type="project" value="UniProtKB-KW"/>
</dbReference>
<dbReference type="Pfam" id="PF01370">
    <property type="entry name" value="Epimerase"/>
    <property type="match status" value="1"/>
</dbReference>
<evidence type="ECO:0000313" key="4">
    <source>
        <dbReference type="EMBL" id="ELZ91899.1"/>
    </source>
</evidence>
<gene>
    <name evidence="4" type="ORF">C440_16344</name>
</gene>
<keyword evidence="5" id="KW-1185">Reference proteome</keyword>
<feature type="region of interest" description="Disordered" evidence="2">
    <location>
        <begin position="311"/>
        <end position="336"/>
    </location>
</feature>
<dbReference type="Gene3D" id="3.40.50.720">
    <property type="entry name" value="NAD(P)-binding Rossmann-like Domain"/>
    <property type="match status" value="1"/>
</dbReference>